<keyword evidence="1" id="KW-0812">Transmembrane</keyword>
<name>A0A250KY52_9GAMM</name>
<keyword evidence="1" id="KW-0472">Membrane</keyword>
<dbReference type="EMBL" id="AP017928">
    <property type="protein sequence ID" value="BBA36555.1"/>
    <property type="molecule type" value="Genomic_DNA"/>
</dbReference>
<evidence type="ECO:0000256" key="1">
    <source>
        <dbReference type="SAM" id="Phobius"/>
    </source>
</evidence>
<keyword evidence="3" id="KW-1185">Reference proteome</keyword>
<keyword evidence="1" id="KW-1133">Transmembrane helix</keyword>
<organism evidence="2 3">
    <name type="scientific">Methylocaldum marinum</name>
    <dbReference type="NCBI Taxonomy" id="1432792"/>
    <lineage>
        <taxon>Bacteria</taxon>
        <taxon>Pseudomonadati</taxon>
        <taxon>Pseudomonadota</taxon>
        <taxon>Gammaproteobacteria</taxon>
        <taxon>Methylococcales</taxon>
        <taxon>Methylococcaceae</taxon>
        <taxon>Methylocaldum</taxon>
    </lineage>
</organism>
<protein>
    <submittedName>
        <fullName evidence="2">Uncharacterized protein</fullName>
    </submittedName>
</protein>
<sequence>MLENWFSQINTYILSHPQWIAKLDFLLRVKCGLLTALMGYFVYLIFKERTKPAEKPQKPPYRFVA</sequence>
<reference evidence="2 3" key="1">
    <citation type="submission" date="2016-12" db="EMBL/GenBank/DDBJ databases">
        <title>Genome sequencing of Methylocaldum marinum.</title>
        <authorList>
            <person name="Takeuchi M."/>
            <person name="Kamagata Y."/>
            <person name="Hiraoka S."/>
            <person name="Oshima K."/>
            <person name="Hattori M."/>
            <person name="Iwasaki W."/>
        </authorList>
    </citation>
    <scope>NUCLEOTIDE SEQUENCE [LARGE SCALE GENOMIC DNA]</scope>
    <source>
        <strain evidence="2 3">S8</strain>
    </source>
</reference>
<gene>
    <name evidence="2" type="ORF">sS8_4625</name>
</gene>
<dbReference type="AlphaFoldDB" id="A0A250KY52"/>
<dbReference type="RefSeq" id="WP_119631707.1">
    <property type="nucleotide sequence ID" value="NZ_AP017928.1"/>
</dbReference>
<evidence type="ECO:0000313" key="2">
    <source>
        <dbReference type="EMBL" id="BBA36555.1"/>
    </source>
</evidence>
<dbReference type="KEGG" id="mmai:sS8_4625"/>
<feature type="transmembrane region" description="Helical" evidence="1">
    <location>
        <begin position="25"/>
        <end position="46"/>
    </location>
</feature>
<dbReference type="Proteomes" id="UP000266313">
    <property type="component" value="Chromosome"/>
</dbReference>
<accession>A0A250KY52</accession>
<proteinExistence type="predicted"/>
<dbReference type="OrthoDB" id="5569796at2"/>
<evidence type="ECO:0000313" key="3">
    <source>
        <dbReference type="Proteomes" id="UP000266313"/>
    </source>
</evidence>